<organism evidence="1">
    <name type="scientific">bioreactor metagenome</name>
    <dbReference type="NCBI Taxonomy" id="1076179"/>
    <lineage>
        <taxon>unclassified sequences</taxon>
        <taxon>metagenomes</taxon>
        <taxon>ecological metagenomes</taxon>
    </lineage>
</organism>
<dbReference type="EMBL" id="VSSQ01089735">
    <property type="protein sequence ID" value="MPN35892.1"/>
    <property type="molecule type" value="Genomic_DNA"/>
</dbReference>
<sequence length="97" mass="11102">MKIRLQDILATEFSKTYRYNEPVRAEEFTTWLSGQLPEADLTATFPLAVSAGLRTLHELGLVHLEARRDTDRTTLYYVDGDPINDFSHVTVSEEVCR</sequence>
<name>A0A645HBZ8_9ZZZZ</name>
<protein>
    <submittedName>
        <fullName evidence="1">Uncharacterized protein</fullName>
    </submittedName>
</protein>
<accession>A0A645HBZ8</accession>
<dbReference type="AlphaFoldDB" id="A0A645HBZ8"/>
<reference evidence="1" key="1">
    <citation type="submission" date="2019-08" db="EMBL/GenBank/DDBJ databases">
        <authorList>
            <person name="Kucharzyk K."/>
            <person name="Murdoch R.W."/>
            <person name="Higgins S."/>
            <person name="Loffler F."/>
        </authorList>
    </citation>
    <scope>NUCLEOTIDE SEQUENCE</scope>
</reference>
<evidence type="ECO:0000313" key="1">
    <source>
        <dbReference type="EMBL" id="MPN35892.1"/>
    </source>
</evidence>
<gene>
    <name evidence="1" type="ORF">SDC9_183394</name>
</gene>
<comment type="caution">
    <text evidence="1">The sequence shown here is derived from an EMBL/GenBank/DDBJ whole genome shotgun (WGS) entry which is preliminary data.</text>
</comment>
<proteinExistence type="predicted"/>